<dbReference type="InterPro" id="IPR027417">
    <property type="entry name" value="P-loop_NTPase"/>
</dbReference>
<evidence type="ECO:0000256" key="1">
    <source>
        <dbReference type="ARBA" id="ARBA00001947"/>
    </source>
</evidence>
<proteinExistence type="inferred from homology"/>
<evidence type="ECO:0000313" key="8">
    <source>
        <dbReference type="Proteomes" id="UP000240009"/>
    </source>
</evidence>
<comment type="cofactor">
    <cofactor evidence="1">
        <name>Zn(2+)</name>
        <dbReference type="ChEBI" id="CHEBI:29105"/>
    </cofactor>
</comment>
<evidence type="ECO:0000313" key="7">
    <source>
        <dbReference type="EMBL" id="PQO36765.1"/>
    </source>
</evidence>
<dbReference type="Pfam" id="PF00383">
    <property type="entry name" value="dCMP_cyt_deam_1"/>
    <property type="match status" value="1"/>
</dbReference>
<name>A0A2S8FX64_9BACT</name>
<feature type="domain" description="CMP/dCMP-type deaminase" evidence="6">
    <location>
        <begin position="226"/>
        <end position="424"/>
    </location>
</feature>
<dbReference type="GO" id="GO:0004132">
    <property type="term" value="F:dCMP deaminase activity"/>
    <property type="evidence" value="ECO:0007669"/>
    <property type="project" value="TreeGrafter"/>
</dbReference>
<dbReference type="Gene3D" id="3.40.50.300">
    <property type="entry name" value="P-loop containing nucleotide triphosphate hydrolases"/>
    <property type="match status" value="1"/>
</dbReference>
<evidence type="ECO:0000256" key="2">
    <source>
        <dbReference type="ARBA" id="ARBA00006576"/>
    </source>
</evidence>
<dbReference type="InterPro" id="IPR035105">
    <property type="entry name" value="Deoxycytidylate_deaminase_dom"/>
</dbReference>
<accession>A0A2S8FX64</accession>
<evidence type="ECO:0000259" key="6">
    <source>
        <dbReference type="PROSITE" id="PS51747"/>
    </source>
</evidence>
<dbReference type="Gene3D" id="3.40.140.10">
    <property type="entry name" value="Cytidine Deaminase, domain 2"/>
    <property type="match status" value="1"/>
</dbReference>
<evidence type="ECO:0000256" key="3">
    <source>
        <dbReference type="ARBA" id="ARBA00022723"/>
    </source>
</evidence>
<comment type="caution">
    <text evidence="7">The sequence shown here is derived from an EMBL/GenBank/DDBJ whole genome shotgun (WGS) entry which is preliminary data.</text>
</comment>
<evidence type="ECO:0000256" key="4">
    <source>
        <dbReference type="ARBA" id="ARBA00022801"/>
    </source>
</evidence>
<keyword evidence="4" id="KW-0378">Hydrolase</keyword>
<dbReference type="RefSeq" id="WP_105351013.1">
    <property type="nucleotide sequence ID" value="NZ_PUIA01000017.1"/>
</dbReference>
<reference evidence="7 8" key="1">
    <citation type="submission" date="2018-02" db="EMBL/GenBank/DDBJ databases">
        <title>Comparative genomes isolates from brazilian mangrove.</title>
        <authorList>
            <person name="Araujo J.E."/>
            <person name="Taketani R.G."/>
            <person name="Silva M.C.P."/>
            <person name="Loureco M.V."/>
            <person name="Andreote F.D."/>
        </authorList>
    </citation>
    <scope>NUCLEOTIDE SEQUENCE [LARGE SCALE GENOMIC DNA]</scope>
    <source>
        <strain evidence="7 8">HEX-2 MGV</strain>
    </source>
</reference>
<dbReference type="PANTHER" id="PTHR11086:SF18">
    <property type="entry name" value="DEOXYCYTIDYLATE DEAMINASE"/>
    <property type="match status" value="1"/>
</dbReference>
<dbReference type="NCBIfam" id="NF041025">
    <property type="entry name" value="antiphage_deaminase"/>
    <property type="match status" value="1"/>
</dbReference>
<dbReference type="GO" id="GO:0008270">
    <property type="term" value="F:zinc ion binding"/>
    <property type="evidence" value="ECO:0007669"/>
    <property type="project" value="InterPro"/>
</dbReference>
<keyword evidence="5" id="KW-0862">Zinc</keyword>
<dbReference type="InterPro" id="IPR015517">
    <property type="entry name" value="dCMP_deaminase-rel"/>
</dbReference>
<dbReference type="InterPro" id="IPR016193">
    <property type="entry name" value="Cytidine_deaminase-like"/>
</dbReference>
<dbReference type="InterPro" id="IPR016192">
    <property type="entry name" value="APOBEC/CMP_deaminase_Zn-bd"/>
</dbReference>
<dbReference type="PROSITE" id="PS51747">
    <property type="entry name" value="CYT_DCMP_DEAMINASES_2"/>
    <property type="match status" value="1"/>
</dbReference>
<dbReference type="EMBL" id="PUIA01000017">
    <property type="protein sequence ID" value="PQO36765.1"/>
    <property type="molecule type" value="Genomic_DNA"/>
</dbReference>
<dbReference type="InterPro" id="IPR002125">
    <property type="entry name" value="CMP_dCMP_dom"/>
</dbReference>
<protein>
    <submittedName>
        <fullName evidence="7">Cytidine deaminase</fullName>
    </submittedName>
</protein>
<evidence type="ECO:0000256" key="5">
    <source>
        <dbReference type="ARBA" id="ARBA00022833"/>
    </source>
</evidence>
<dbReference type="OrthoDB" id="9788517at2"/>
<comment type="similarity">
    <text evidence="2">Belongs to the cytidine and deoxycytidylate deaminase family.</text>
</comment>
<dbReference type="SUPFAM" id="SSF53927">
    <property type="entry name" value="Cytidine deaminase-like"/>
    <property type="match status" value="1"/>
</dbReference>
<dbReference type="PROSITE" id="PS00903">
    <property type="entry name" value="CYT_DCMP_DEAMINASES_1"/>
    <property type="match status" value="1"/>
</dbReference>
<dbReference type="GO" id="GO:0005737">
    <property type="term" value="C:cytoplasm"/>
    <property type="evidence" value="ECO:0007669"/>
    <property type="project" value="TreeGrafter"/>
</dbReference>
<sequence length="515" mass="57695">MTSLQESGQHSELIIGLVNAVGTESQRVVELLRERLGLAGYEVKLIKISSDVIELLAPNSFEPESEYQRIKRLMGLGNDIRESSGDNSVLALGAATRINAYRIEKSGGNNNPLPKTVFIIDSLKRPEEVEQLRLIYPFGFILLAIHSEEDRRRTHLIDDLGMSENDAQSLIDRDGEESKVKHGQRLNDTFHLADFFVSAGREHGKLRSSIKRMVEIWFGNPFYTPTFDEFAMFMAFSAALRSADLSRQVGAVIARNQEILATGANDCPRPGGGLYWPDSSLHEKECWDEDRGRDYTREEGDSNRVEQLRIINQIVENSKAKSKESGLEIDEGLLRALLEESSIKNLTEYGRVVHAEMEALLSCARNSQSTVGTTMYATTFPCHNCAKHIVAAGLKRVVYVEPYAKSKALQFHDDSIILSSLDALEAGSKDSVKVHFEPFVGIGPRRFFDLFSMHLGSSYRLVRKDKNTGKREKWDIRTAKLRIQMNPDSYLDSELQACQVFGKLQASGNSLGEGQ</sequence>
<gene>
    <name evidence="7" type="ORF">C5Y96_06250</name>
</gene>
<keyword evidence="3" id="KW-0479">Metal-binding</keyword>
<dbReference type="CDD" id="cd01286">
    <property type="entry name" value="deoxycytidylate_deaminase"/>
    <property type="match status" value="1"/>
</dbReference>
<dbReference type="PANTHER" id="PTHR11086">
    <property type="entry name" value="DEOXYCYTIDYLATE DEAMINASE-RELATED"/>
    <property type="match status" value="1"/>
</dbReference>
<organism evidence="7 8">
    <name type="scientific">Blastopirellula marina</name>
    <dbReference type="NCBI Taxonomy" id="124"/>
    <lineage>
        <taxon>Bacteria</taxon>
        <taxon>Pseudomonadati</taxon>
        <taxon>Planctomycetota</taxon>
        <taxon>Planctomycetia</taxon>
        <taxon>Pirellulales</taxon>
        <taxon>Pirellulaceae</taxon>
        <taxon>Blastopirellula</taxon>
    </lineage>
</organism>
<dbReference type="Proteomes" id="UP000240009">
    <property type="component" value="Unassembled WGS sequence"/>
</dbReference>
<dbReference type="AlphaFoldDB" id="A0A2S8FX64"/>